<keyword evidence="2" id="KW-1185">Reference proteome</keyword>
<organism evidence="1 2">
    <name type="scientific">Pseudorhodoplanes sinuspersici</name>
    <dbReference type="NCBI Taxonomy" id="1235591"/>
    <lineage>
        <taxon>Bacteria</taxon>
        <taxon>Pseudomonadati</taxon>
        <taxon>Pseudomonadota</taxon>
        <taxon>Alphaproteobacteria</taxon>
        <taxon>Hyphomicrobiales</taxon>
        <taxon>Pseudorhodoplanes</taxon>
    </lineage>
</organism>
<dbReference type="EMBL" id="CP021112">
    <property type="protein sequence ID" value="ARP98175.1"/>
    <property type="molecule type" value="Genomic_DNA"/>
</dbReference>
<sequence length="182" mass="19686">MTKKQKQKLSGSKPGTEAGQRVTRVVTEFDPNGIEVMHHRTVDTLALMLRSGAITPAMHAAGRDFQAAFTFACFDSMPRVNLNLMGRSPSPAHDVYSLSDRQLAARERVARAIDALGGHGSPAGSCVWHVVGMQTSVREWALRQGWGGRPVRQESAQGILVAALGVLAKHFGIRESGVRRCA</sequence>
<evidence type="ECO:0000313" key="2">
    <source>
        <dbReference type="Proteomes" id="UP000194137"/>
    </source>
</evidence>
<dbReference type="Pfam" id="PF20057">
    <property type="entry name" value="DUF6456"/>
    <property type="match status" value="1"/>
</dbReference>
<name>A0A1W6ZLM8_9HYPH</name>
<gene>
    <name evidence="1" type="ORF">CAK95_03060</name>
</gene>
<reference evidence="1 2" key="1">
    <citation type="submission" date="2017-05" db="EMBL/GenBank/DDBJ databases">
        <title>Full genome sequence of Pseudorhodoplanes sinuspersici.</title>
        <authorList>
            <person name="Dastgheib S.M.M."/>
            <person name="Shavandi M."/>
            <person name="Tirandaz H."/>
        </authorList>
    </citation>
    <scope>NUCLEOTIDE SEQUENCE [LARGE SCALE GENOMIC DNA]</scope>
    <source>
        <strain evidence="1 2">RIPI110</strain>
    </source>
</reference>
<evidence type="ECO:0000313" key="1">
    <source>
        <dbReference type="EMBL" id="ARP98175.1"/>
    </source>
</evidence>
<dbReference type="RefSeq" id="WP_245303605.1">
    <property type="nucleotide sequence ID" value="NZ_CP021112.1"/>
</dbReference>
<proteinExistence type="predicted"/>
<accession>A0A1W6ZLM8</accession>
<dbReference type="AlphaFoldDB" id="A0A1W6ZLM8"/>
<dbReference type="Proteomes" id="UP000194137">
    <property type="component" value="Chromosome"/>
</dbReference>
<dbReference type="InterPro" id="IPR045599">
    <property type="entry name" value="DUF6456"/>
</dbReference>
<dbReference type="KEGG" id="psin:CAK95_03060"/>
<dbReference type="STRING" id="1235591.CAK95_03060"/>
<protein>
    <submittedName>
        <fullName evidence="1">Uncharacterized protein</fullName>
    </submittedName>
</protein>